<reference evidence="2" key="1">
    <citation type="journal article" date="2015" name="Nature">
        <title>Complex archaea that bridge the gap between prokaryotes and eukaryotes.</title>
        <authorList>
            <person name="Spang A."/>
            <person name="Saw J.H."/>
            <person name="Jorgensen S.L."/>
            <person name="Zaremba-Niedzwiedzka K."/>
            <person name="Martijn J."/>
            <person name="Lind A.E."/>
            <person name="van Eijk R."/>
            <person name="Schleper C."/>
            <person name="Guy L."/>
            <person name="Ettema T.J."/>
        </authorList>
    </citation>
    <scope>NUCLEOTIDE SEQUENCE</scope>
</reference>
<keyword evidence="1" id="KW-0472">Membrane</keyword>
<proteinExistence type="predicted"/>
<gene>
    <name evidence="2" type="ORF">LCGC14_0531910</name>
</gene>
<evidence type="ECO:0000313" key="2">
    <source>
        <dbReference type="EMBL" id="KKN60433.1"/>
    </source>
</evidence>
<sequence length="213" mass="24822">MRKCKFEDLIDNYLLNRLDEDKKKIFEEHYFSCPYCFEKMVERDELISIIKYKGDMIFQDGYVVEEAKGMTWVEKIVSFLTPKQWVAAAVSACLFLIIGCLFLYVIPNRGPTLPLFSITDDSTERGTQIKIKVIPSKIEWSILGEDVEYKIYIYNNGDKLWSATTKENFIILPDEVKRRMILGEIYSCEVKAFSPYGPLKATGRTEFKIQKTE</sequence>
<dbReference type="AlphaFoldDB" id="A0A0F9V3H1"/>
<organism evidence="2">
    <name type="scientific">marine sediment metagenome</name>
    <dbReference type="NCBI Taxonomy" id="412755"/>
    <lineage>
        <taxon>unclassified sequences</taxon>
        <taxon>metagenomes</taxon>
        <taxon>ecological metagenomes</taxon>
    </lineage>
</organism>
<accession>A0A0F9V3H1</accession>
<dbReference type="EMBL" id="LAZR01000696">
    <property type="protein sequence ID" value="KKN60433.1"/>
    <property type="molecule type" value="Genomic_DNA"/>
</dbReference>
<feature type="transmembrane region" description="Helical" evidence="1">
    <location>
        <begin position="85"/>
        <end position="106"/>
    </location>
</feature>
<evidence type="ECO:0000256" key="1">
    <source>
        <dbReference type="SAM" id="Phobius"/>
    </source>
</evidence>
<evidence type="ECO:0008006" key="3">
    <source>
        <dbReference type="Google" id="ProtNLM"/>
    </source>
</evidence>
<name>A0A0F9V3H1_9ZZZZ</name>
<keyword evidence="1" id="KW-1133">Transmembrane helix</keyword>
<comment type="caution">
    <text evidence="2">The sequence shown here is derived from an EMBL/GenBank/DDBJ whole genome shotgun (WGS) entry which is preliminary data.</text>
</comment>
<protein>
    <recommendedName>
        <fullName evidence="3">Zinc-finger domain-containing protein</fullName>
    </recommendedName>
</protein>
<keyword evidence="1" id="KW-0812">Transmembrane</keyword>